<reference evidence="2" key="1">
    <citation type="submission" date="2020-03" db="EMBL/GenBank/DDBJ databases">
        <authorList>
            <person name="Weist P."/>
        </authorList>
    </citation>
    <scope>NUCLEOTIDE SEQUENCE</scope>
</reference>
<dbReference type="EMBL" id="CADEAL010001946">
    <property type="protein sequence ID" value="CAB1436827.1"/>
    <property type="molecule type" value="Genomic_DNA"/>
</dbReference>
<protein>
    <submittedName>
        <fullName evidence="2">Uncharacterized protein</fullName>
    </submittedName>
</protein>
<organism evidence="2 3">
    <name type="scientific">Pleuronectes platessa</name>
    <name type="common">European plaice</name>
    <dbReference type="NCBI Taxonomy" id="8262"/>
    <lineage>
        <taxon>Eukaryota</taxon>
        <taxon>Metazoa</taxon>
        <taxon>Chordata</taxon>
        <taxon>Craniata</taxon>
        <taxon>Vertebrata</taxon>
        <taxon>Euteleostomi</taxon>
        <taxon>Actinopterygii</taxon>
        <taxon>Neopterygii</taxon>
        <taxon>Teleostei</taxon>
        <taxon>Neoteleostei</taxon>
        <taxon>Acanthomorphata</taxon>
        <taxon>Carangaria</taxon>
        <taxon>Pleuronectiformes</taxon>
        <taxon>Pleuronectoidei</taxon>
        <taxon>Pleuronectidae</taxon>
        <taxon>Pleuronectes</taxon>
    </lineage>
</organism>
<dbReference type="AlphaFoldDB" id="A0A9N7UQB5"/>
<keyword evidence="3" id="KW-1185">Reference proteome</keyword>
<feature type="region of interest" description="Disordered" evidence="1">
    <location>
        <begin position="76"/>
        <end position="136"/>
    </location>
</feature>
<sequence length="136" mass="15101">MSRFVPEIQFNIIFIKPVIDLHRLLLALLLSHRRWTTAVEVDVVSLMLPNTPSPEAVMLTLSDSDNAKRLRQQLLPSRPTVDVQTPLPAALPPPLPDLWDETEISSHGFEDPEVTESKTHPPTQTPAAGHTAEACE</sequence>
<name>A0A9N7UQB5_PLEPL</name>
<gene>
    <name evidence="2" type="ORF">PLEPLA_LOCUS24860</name>
</gene>
<evidence type="ECO:0000256" key="1">
    <source>
        <dbReference type="SAM" id="MobiDB-lite"/>
    </source>
</evidence>
<evidence type="ECO:0000313" key="3">
    <source>
        <dbReference type="Proteomes" id="UP001153269"/>
    </source>
</evidence>
<proteinExistence type="predicted"/>
<comment type="caution">
    <text evidence="2">The sequence shown here is derived from an EMBL/GenBank/DDBJ whole genome shotgun (WGS) entry which is preliminary data.</text>
</comment>
<accession>A0A9N7UQB5</accession>
<evidence type="ECO:0000313" key="2">
    <source>
        <dbReference type="EMBL" id="CAB1436827.1"/>
    </source>
</evidence>
<dbReference type="Proteomes" id="UP001153269">
    <property type="component" value="Unassembled WGS sequence"/>
</dbReference>